<organism evidence="1 2">
    <name type="scientific">Dorcoceras hygrometricum</name>
    <dbReference type="NCBI Taxonomy" id="472368"/>
    <lineage>
        <taxon>Eukaryota</taxon>
        <taxon>Viridiplantae</taxon>
        <taxon>Streptophyta</taxon>
        <taxon>Embryophyta</taxon>
        <taxon>Tracheophyta</taxon>
        <taxon>Spermatophyta</taxon>
        <taxon>Magnoliopsida</taxon>
        <taxon>eudicotyledons</taxon>
        <taxon>Gunneridae</taxon>
        <taxon>Pentapetalae</taxon>
        <taxon>asterids</taxon>
        <taxon>lamiids</taxon>
        <taxon>Lamiales</taxon>
        <taxon>Gesneriaceae</taxon>
        <taxon>Didymocarpoideae</taxon>
        <taxon>Trichosporeae</taxon>
        <taxon>Loxocarpinae</taxon>
        <taxon>Dorcoceras</taxon>
    </lineage>
</organism>
<dbReference type="Proteomes" id="UP000250235">
    <property type="component" value="Unassembled WGS sequence"/>
</dbReference>
<proteinExistence type="predicted"/>
<gene>
    <name evidence="1" type="ORF">F511_41567</name>
</gene>
<keyword evidence="2" id="KW-1185">Reference proteome</keyword>
<protein>
    <submittedName>
        <fullName evidence="1">Oxysterol-binding protein-related protein 2A</fullName>
    </submittedName>
</protein>
<dbReference type="AlphaFoldDB" id="A0A2Z7BWU2"/>
<dbReference type="EMBL" id="KV001424">
    <property type="protein sequence ID" value="KZV38929.1"/>
    <property type="molecule type" value="Genomic_DNA"/>
</dbReference>
<accession>A0A2Z7BWU2</accession>
<evidence type="ECO:0000313" key="1">
    <source>
        <dbReference type="EMBL" id="KZV38929.1"/>
    </source>
</evidence>
<name>A0A2Z7BWU2_9LAMI</name>
<reference evidence="1 2" key="1">
    <citation type="journal article" date="2015" name="Proc. Natl. Acad. Sci. U.S.A.">
        <title>The resurrection genome of Boea hygrometrica: A blueprint for survival of dehydration.</title>
        <authorList>
            <person name="Xiao L."/>
            <person name="Yang G."/>
            <person name="Zhang L."/>
            <person name="Yang X."/>
            <person name="Zhao S."/>
            <person name="Ji Z."/>
            <person name="Zhou Q."/>
            <person name="Hu M."/>
            <person name="Wang Y."/>
            <person name="Chen M."/>
            <person name="Xu Y."/>
            <person name="Jin H."/>
            <person name="Xiao X."/>
            <person name="Hu G."/>
            <person name="Bao F."/>
            <person name="Hu Y."/>
            <person name="Wan P."/>
            <person name="Li L."/>
            <person name="Deng X."/>
            <person name="Kuang T."/>
            <person name="Xiang C."/>
            <person name="Zhu J.K."/>
            <person name="Oliver M.J."/>
            <person name="He Y."/>
        </authorList>
    </citation>
    <scope>NUCLEOTIDE SEQUENCE [LARGE SCALE GENOMIC DNA]</scope>
    <source>
        <strain evidence="2">cv. XS01</strain>
    </source>
</reference>
<evidence type="ECO:0000313" key="2">
    <source>
        <dbReference type="Proteomes" id="UP000250235"/>
    </source>
</evidence>
<sequence length="91" mass="10383">MGCYAGFAGIQNAGSFKMVQQLDEIEEQSSSTKEMKCRMVQAQIRCSVQVRCSSAEPSYFNERIDELKMQIEEDSCSERINELEGNQLEME</sequence>